<dbReference type="InterPro" id="IPR016135">
    <property type="entry name" value="UBQ-conjugating_enzyme/RWD"/>
</dbReference>
<organism evidence="1 2">
    <name type="scientific">Cryptosporidium xiaoi</name>
    <dbReference type="NCBI Taxonomy" id="659607"/>
    <lineage>
        <taxon>Eukaryota</taxon>
        <taxon>Sar</taxon>
        <taxon>Alveolata</taxon>
        <taxon>Apicomplexa</taxon>
        <taxon>Conoidasida</taxon>
        <taxon>Coccidia</taxon>
        <taxon>Eucoccidiorida</taxon>
        <taxon>Eimeriorina</taxon>
        <taxon>Cryptosporidiidae</taxon>
        <taxon>Cryptosporidium</taxon>
    </lineage>
</organism>
<dbReference type="Proteomes" id="UP001311799">
    <property type="component" value="Unassembled WGS sequence"/>
</dbReference>
<reference evidence="1 2" key="1">
    <citation type="submission" date="2023-10" db="EMBL/GenBank/DDBJ databases">
        <title>Comparative genomics analysis reveals potential genetic determinants of host preference in Cryptosporidium xiaoi.</title>
        <authorList>
            <person name="Xiao L."/>
            <person name="Li J."/>
        </authorList>
    </citation>
    <scope>NUCLEOTIDE SEQUENCE [LARGE SCALE GENOMIC DNA]</scope>
    <source>
        <strain evidence="1 2">52996</strain>
    </source>
</reference>
<dbReference type="EMBL" id="JAWDEY010000002">
    <property type="protein sequence ID" value="KAK6590973.1"/>
    <property type="molecule type" value="Genomic_DNA"/>
</dbReference>
<keyword evidence="2" id="KW-1185">Reference proteome</keyword>
<dbReference type="CDD" id="cd00195">
    <property type="entry name" value="UBCc_UEV"/>
    <property type="match status" value="1"/>
</dbReference>
<dbReference type="SUPFAM" id="SSF54495">
    <property type="entry name" value="UBC-like"/>
    <property type="match status" value="1"/>
</dbReference>
<comment type="caution">
    <text evidence="1">The sequence shown here is derived from an EMBL/GenBank/DDBJ whole genome shotgun (WGS) entry which is preliminary data.</text>
</comment>
<dbReference type="Gene3D" id="3.10.110.10">
    <property type="entry name" value="Ubiquitin Conjugating Enzyme"/>
    <property type="match status" value="1"/>
</dbReference>
<proteinExistence type="predicted"/>
<evidence type="ECO:0008006" key="3">
    <source>
        <dbReference type="Google" id="ProtNLM"/>
    </source>
</evidence>
<gene>
    <name evidence="1" type="ORF">RS030_111957</name>
</gene>
<evidence type="ECO:0000313" key="2">
    <source>
        <dbReference type="Proteomes" id="UP001311799"/>
    </source>
</evidence>
<name>A0AAV9Y2A7_9CRYT</name>
<accession>A0AAV9Y2A7</accession>
<protein>
    <recommendedName>
        <fullName evidence="3">UBC core domain-containing protein</fullName>
    </recommendedName>
</protein>
<evidence type="ECO:0000313" key="1">
    <source>
        <dbReference type="EMBL" id="KAK6590973.1"/>
    </source>
</evidence>
<sequence>MMNSLYQVLGNKFSKTNEKNTKMDNIAEIHKNRIKNEIERLKLNQCKLSNCGESETGIGLDNDEKLHFHVNNVIIYSKTNKNYILIEITLTIDNLDSFNTDTVPVEIILYKDFPFGFPDIIFPTTCCFPSLSDGRSFTVEILNNSEWSPSTTLLDIVSNIRSFLILYNKKISTVGASDLYIGSYRSPISFNYQCSNSLIYPILESNIKFTDELYSKIIDSHSTLKSNNNINKGNGNINSISRLISQNSKNIAKSLVPIPLNTRGITRETLNWKFEKPFININFVFNNTNIILFDSILLIIENNDEYYTGNFNDSNPDNYSNVGIISAISNIRHNIFSKKSQKTSSSSFSDEILSDSSLCGNVVLWLYLSTITHIFDNTGKLIFGNKGTVPNEITEKISKLEYSECITIVIGYDLLHERSNLNFYFQNELIKVSKDNNKPIIIKLKFHNSKAKHENSCCLSFANNIRDKVNKIGNYFPNNCYNPNWDSYFQLKLLENVNNKYQNVITSNHINLCSDIIYKWVIISSKLIELTSFISETDDKYYNESNNLVKIMQQVLVSSPVKNILNSRKGMSNYGLYTSDSAVTLQSNNHSHNHSLETDVNTGPSINTAIHGPVVVESTEINDFEFPNHNTNIDNSPEDIDSKANNTLNENQSCDDSDDYDNIECKKRSNSGISSSYIAETQQFNHIQLHEDSSVDLNASNEDMGNEFLFNI</sequence>
<dbReference type="AlphaFoldDB" id="A0AAV9Y2A7"/>